<sequence>MALSTSCPALWKRRQTPNRVEQWSRRGHNDSLPRAPLGLSSQSGCKYDARSLVTDEPLDSHVAKVYRIGLRPPYRVGFQYSVWSLYDCF</sequence>
<proteinExistence type="predicted"/>
<protein>
    <submittedName>
        <fullName evidence="1">Uncharacterized protein</fullName>
    </submittedName>
</protein>
<dbReference type="OrthoDB" id="5795902at2759"/>
<keyword evidence="2" id="KW-1185">Reference proteome</keyword>
<evidence type="ECO:0000313" key="1">
    <source>
        <dbReference type="EMBL" id="KOS39568.1"/>
    </source>
</evidence>
<accession>A0A0M8NVD8</accession>
<gene>
    <name evidence="1" type="ORF">ACN38_g9581</name>
</gene>
<dbReference type="EMBL" id="LHQQ01000197">
    <property type="protein sequence ID" value="KOS39568.1"/>
    <property type="molecule type" value="Genomic_DNA"/>
</dbReference>
<evidence type="ECO:0000313" key="2">
    <source>
        <dbReference type="Proteomes" id="UP000037696"/>
    </source>
</evidence>
<name>A0A0M8NVD8_9EURO</name>
<dbReference type="AlphaFoldDB" id="A0A0M8NVD8"/>
<organism evidence="1 2">
    <name type="scientific">Penicillium nordicum</name>
    <dbReference type="NCBI Taxonomy" id="229535"/>
    <lineage>
        <taxon>Eukaryota</taxon>
        <taxon>Fungi</taxon>
        <taxon>Dikarya</taxon>
        <taxon>Ascomycota</taxon>
        <taxon>Pezizomycotina</taxon>
        <taxon>Eurotiomycetes</taxon>
        <taxon>Eurotiomycetidae</taxon>
        <taxon>Eurotiales</taxon>
        <taxon>Aspergillaceae</taxon>
        <taxon>Penicillium</taxon>
    </lineage>
</organism>
<comment type="caution">
    <text evidence="1">The sequence shown here is derived from an EMBL/GenBank/DDBJ whole genome shotgun (WGS) entry which is preliminary data.</text>
</comment>
<reference evidence="1 2" key="1">
    <citation type="submission" date="2015-08" db="EMBL/GenBank/DDBJ databases">
        <title>Genome sequencing of Penicillium nordicum.</title>
        <authorList>
            <person name="Nguyen H.D."/>
            <person name="Seifert K.A."/>
        </authorList>
    </citation>
    <scope>NUCLEOTIDE SEQUENCE [LARGE SCALE GENOMIC DNA]</scope>
    <source>
        <strain evidence="1 2">DAOMC 185683</strain>
    </source>
</reference>
<dbReference type="Proteomes" id="UP000037696">
    <property type="component" value="Unassembled WGS sequence"/>
</dbReference>